<keyword evidence="3" id="KW-1185">Reference proteome</keyword>
<dbReference type="EMBL" id="VSRR010030980">
    <property type="protein sequence ID" value="MPC70346.1"/>
    <property type="molecule type" value="Genomic_DNA"/>
</dbReference>
<accession>A0A5B7HK63</accession>
<dbReference type="Proteomes" id="UP000324222">
    <property type="component" value="Unassembled WGS sequence"/>
</dbReference>
<organism evidence="2 3">
    <name type="scientific">Portunus trituberculatus</name>
    <name type="common">Swimming crab</name>
    <name type="synonym">Neptunus trituberculatus</name>
    <dbReference type="NCBI Taxonomy" id="210409"/>
    <lineage>
        <taxon>Eukaryota</taxon>
        <taxon>Metazoa</taxon>
        <taxon>Ecdysozoa</taxon>
        <taxon>Arthropoda</taxon>
        <taxon>Crustacea</taxon>
        <taxon>Multicrustacea</taxon>
        <taxon>Malacostraca</taxon>
        <taxon>Eumalacostraca</taxon>
        <taxon>Eucarida</taxon>
        <taxon>Decapoda</taxon>
        <taxon>Pleocyemata</taxon>
        <taxon>Brachyura</taxon>
        <taxon>Eubrachyura</taxon>
        <taxon>Portunoidea</taxon>
        <taxon>Portunidae</taxon>
        <taxon>Portuninae</taxon>
        <taxon>Portunus</taxon>
    </lineage>
</organism>
<evidence type="ECO:0000313" key="3">
    <source>
        <dbReference type="Proteomes" id="UP000324222"/>
    </source>
</evidence>
<gene>
    <name evidence="2" type="ORF">E2C01_064590</name>
</gene>
<feature type="compositionally biased region" description="Pro residues" evidence="1">
    <location>
        <begin position="16"/>
        <end position="34"/>
    </location>
</feature>
<feature type="region of interest" description="Disordered" evidence="1">
    <location>
        <begin position="62"/>
        <end position="83"/>
    </location>
</feature>
<evidence type="ECO:0000313" key="2">
    <source>
        <dbReference type="EMBL" id="MPC70346.1"/>
    </source>
</evidence>
<sequence>MNACLDFLPHKAALLMPPPPPSPPSPSPPPPPARRPFLPTQLYAPLLCINNNGLIFEMLARPENNETEMEDDRAGQLKGRRYG</sequence>
<comment type="caution">
    <text evidence="2">The sequence shown here is derived from an EMBL/GenBank/DDBJ whole genome shotgun (WGS) entry which is preliminary data.</text>
</comment>
<name>A0A5B7HK63_PORTR</name>
<reference evidence="2 3" key="1">
    <citation type="submission" date="2019-05" db="EMBL/GenBank/DDBJ databases">
        <title>Another draft genome of Portunus trituberculatus and its Hox gene families provides insights of decapod evolution.</title>
        <authorList>
            <person name="Jeong J.-H."/>
            <person name="Song I."/>
            <person name="Kim S."/>
            <person name="Choi T."/>
            <person name="Kim D."/>
            <person name="Ryu S."/>
            <person name="Kim W."/>
        </authorList>
    </citation>
    <scope>NUCLEOTIDE SEQUENCE [LARGE SCALE GENOMIC DNA]</scope>
    <source>
        <tissue evidence="2">Muscle</tissue>
    </source>
</reference>
<protein>
    <submittedName>
        <fullName evidence="2">Uncharacterized protein</fullName>
    </submittedName>
</protein>
<evidence type="ECO:0000256" key="1">
    <source>
        <dbReference type="SAM" id="MobiDB-lite"/>
    </source>
</evidence>
<dbReference type="AlphaFoldDB" id="A0A5B7HK63"/>
<feature type="region of interest" description="Disordered" evidence="1">
    <location>
        <begin position="12"/>
        <end position="38"/>
    </location>
</feature>
<proteinExistence type="predicted"/>